<dbReference type="PANTHER" id="PTHR23347:SF6">
    <property type="entry name" value="FI17904P1"/>
    <property type="match status" value="1"/>
</dbReference>
<feature type="coiled-coil region" evidence="1">
    <location>
        <begin position="1117"/>
        <end position="1172"/>
    </location>
</feature>
<dbReference type="InterPro" id="IPR040171">
    <property type="entry name" value="USBP1-like"/>
</dbReference>
<proteinExistence type="predicted"/>
<feature type="compositionally biased region" description="Basic and acidic residues" evidence="2">
    <location>
        <begin position="348"/>
        <end position="395"/>
    </location>
</feature>
<name>A0ABP1RM97_9HEXA</name>
<organism evidence="4 5">
    <name type="scientific">Orchesella dallaii</name>
    <dbReference type="NCBI Taxonomy" id="48710"/>
    <lineage>
        <taxon>Eukaryota</taxon>
        <taxon>Metazoa</taxon>
        <taxon>Ecdysozoa</taxon>
        <taxon>Arthropoda</taxon>
        <taxon>Hexapoda</taxon>
        <taxon>Collembola</taxon>
        <taxon>Entomobryomorpha</taxon>
        <taxon>Entomobryoidea</taxon>
        <taxon>Orchesellidae</taxon>
        <taxon>Orchesellinae</taxon>
        <taxon>Orchesella</taxon>
    </lineage>
</organism>
<feature type="compositionally biased region" description="Basic residues" evidence="2">
    <location>
        <begin position="408"/>
        <end position="418"/>
    </location>
</feature>
<feature type="region of interest" description="Disordered" evidence="2">
    <location>
        <begin position="338"/>
        <end position="420"/>
    </location>
</feature>
<reference evidence="4 5" key="1">
    <citation type="submission" date="2024-08" db="EMBL/GenBank/DDBJ databases">
        <authorList>
            <person name="Cucini C."/>
            <person name="Frati F."/>
        </authorList>
    </citation>
    <scope>NUCLEOTIDE SEQUENCE [LARGE SCALE GENOMIC DNA]</scope>
</reference>
<accession>A0ABP1RM97</accession>
<feature type="coiled-coil region" evidence="1">
    <location>
        <begin position="1266"/>
        <end position="1293"/>
    </location>
</feature>
<feature type="region of interest" description="Disordered" evidence="2">
    <location>
        <begin position="1190"/>
        <end position="1219"/>
    </location>
</feature>
<feature type="region of interest" description="Disordered" evidence="2">
    <location>
        <begin position="617"/>
        <end position="636"/>
    </location>
</feature>
<dbReference type="InterPro" id="IPR019536">
    <property type="entry name" value="USHBP1_PDZ-bd"/>
</dbReference>
<feature type="compositionally biased region" description="Low complexity" evidence="2">
    <location>
        <begin position="868"/>
        <end position="909"/>
    </location>
</feature>
<dbReference type="Pfam" id="PF10506">
    <property type="entry name" value="USHBP1_PDZ-bd"/>
    <property type="match status" value="1"/>
</dbReference>
<feature type="coiled-coil region" evidence="1">
    <location>
        <begin position="742"/>
        <end position="776"/>
    </location>
</feature>
<feature type="compositionally biased region" description="Low complexity" evidence="2">
    <location>
        <begin position="1"/>
        <end position="36"/>
    </location>
</feature>
<keyword evidence="1" id="KW-0175">Coiled coil</keyword>
<evidence type="ECO:0000256" key="1">
    <source>
        <dbReference type="SAM" id="Coils"/>
    </source>
</evidence>
<feature type="region of interest" description="Disordered" evidence="2">
    <location>
        <begin position="1"/>
        <end position="39"/>
    </location>
</feature>
<feature type="compositionally biased region" description="Low complexity" evidence="2">
    <location>
        <begin position="1028"/>
        <end position="1039"/>
    </location>
</feature>
<dbReference type="EMBL" id="CAXLJM020000083">
    <property type="protein sequence ID" value="CAL8130706.1"/>
    <property type="molecule type" value="Genomic_DNA"/>
</dbReference>
<keyword evidence="5" id="KW-1185">Reference proteome</keyword>
<feature type="domain" description="Harmonin-binding protein USHBP1 PDZ-binding" evidence="3">
    <location>
        <begin position="751"/>
        <end position="814"/>
    </location>
</feature>
<evidence type="ECO:0000259" key="3">
    <source>
        <dbReference type="Pfam" id="PF10506"/>
    </source>
</evidence>
<dbReference type="Proteomes" id="UP001642540">
    <property type="component" value="Unassembled WGS sequence"/>
</dbReference>
<evidence type="ECO:0000313" key="5">
    <source>
        <dbReference type="Proteomes" id="UP001642540"/>
    </source>
</evidence>
<gene>
    <name evidence="4" type="ORF">ODALV1_LOCUS23848</name>
</gene>
<feature type="compositionally biased region" description="Polar residues" evidence="2">
    <location>
        <begin position="1040"/>
        <end position="1052"/>
    </location>
</feature>
<evidence type="ECO:0000256" key="2">
    <source>
        <dbReference type="SAM" id="MobiDB-lite"/>
    </source>
</evidence>
<dbReference type="PANTHER" id="PTHR23347">
    <property type="entry name" value="COLORECTAL MUTANT CANCER PROTEIN MCC PROTEIN -RELATED"/>
    <property type="match status" value="1"/>
</dbReference>
<evidence type="ECO:0000313" key="4">
    <source>
        <dbReference type="EMBL" id="CAL8130706.1"/>
    </source>
</evidence>
<feature type="region of interest" description="Disordered" evidence="2">
    <location>
        <begin position="868"/>
        <end position="918"/>
    </location>
</feature>
<protein>
    <recommendedName>
        <fullName evidence="3">Harmonin-binding protein USHBP1 PDZ-binding domain-containing protein</fullName>
    </recommendedName>
</protein>
<feature type="region of interest" description="Disordered" evidence="2">
    <location>
        <begin position="977"/>
        <end position="1064"/>
    </location>
</feature>
<feature type="compositionally biased region" description="Polar residues" evidence="2">
    <location>
        <begin position="1198"/>
        <end position="1218"/>
    </location>
</feature>
<feature type="compositionally biased region" description="Basic residues" evidence="2">
    <location>
        <begin position="994"/>
        <end position="1005"/>
    </location>
</feature>
<comment type="caution">
    <text evidence="4">The sequence shown here is derived from an EMBL/GenBank/DDBJ whole genome shotgun (WGS) entry which is preliminary data.</text>
</comment>
<sequence length="1321" mass="146559">MSTTSTSITASPTKATTASPTSGIGTTTPTTAMTTSNSGGLSPLEQEIFTLKAQLASVSTERNILQESLCNAQRQPSQDVESSYNNLNQASIYEARLTELHSVIAELKKQLDIRREQIIPEESTDFEEDYELDADDLISIDEHHHHIDEKAANMIANFVNAKGKGINQNRNHRNSTNNGTTILLATPSDEDELESSSGMMDSSPVLNTHDNNLPSDVDVDGDYFEDDQIITEGFELKGSVEKPPLDDDVIDTSLTSWIGSNVILPNAADSNNCNIQTIQNPLFVPNQSYSPIPLVARKNPNYTRNPSRPHQTFEKCVNFSSLSSPESPEDQERLAISINRKCPPHPPSNKDEKADGENGEDSDNRDIIHDDDNDRREKVGLERSSGRKLQEKRQEQSCGVIRQSPQRKVVRKHHRSSRRSRDIITQLSTPPFMPPTITSHSEANGDIQDREHRNNAHLKGNIHLPSTLYAMLSTCKPEKLRSELARGGHVISPGGHGVITSMRTTPSESPSPESKPPVQFASLCQEVAEIRQEHAAIKDNLYKKEGELDRTRFALENIAKERDFLKNKVCELEQILKQSPKRLQHFTPDLSSIPIDESAPVAKLAERVKLHRHALSKTNNSTSHQPHNHHTKSESQILGNIQASRNNLVAPIIDCTQSPEVHRKSSRHCRSHKHQVQHHHSKSNLPEPHCGLTGADLMLIGPVCSTRVVEHLVQPIKNESALREMQHSLSQNGVSPLNEEKLREFEIETERLSSKIEHLRSQNDVLTLNLEDAKGNADRLTVLMGKYESNNVALQLAVGYSDHTIEAYDILVALLESELGQLLANLRATGIGANTPYDGIASCSSAFSSPHPPSPSSNAIQIQPTPIISSTINSGNNNNSNDNSPTGEHSASVPSSTSPKCPPSSSSSPKDIINDNTSGHGATALIVQTTTTTTTTTTAAFTPDELDIRALIERANENRLTAENAARVLLSRFMVDSPGSENNNSTVILPGNHLHPRSHHNHHPHNKDVSHHGPPGQPAPPLPWEETSSCSQTLSSASSLGDTSNGSPSKPGSRQGGELMKNEESRIRDLIITLKTEREAMKQTVTEVESWSLESLYPSKPPSPCDILEARKLDLETAVLMQELMAMREERAELRAQLFLLEKEKASLEQRLQSHEAQEEAYRARINYLKSEILDYQNSVADTLTQQKLNQNQQQQLSPDGNANNPGASSPGTGNTVNPMEREVVLKKRIQELAGALEKVTHNSKMREKQNHEMISELKRANGILIETLEAVKKKYQSRIRKMEEQIMAIMERHSMQLKLHKDRIHYLEMENNERSQQQVD</sequence>